<evidence type="ECO:0000256" key="8">
    <source>
        <dbReference type="ARBA" id="ARBA00048679"/>
    </source>
</evidence>
<dbReference type="GO" id="GO:0005794">
    <property type="term" value="C:Golgi apparatus"/>
    <property type="evidence" value="ECO:0007669"/>
    <property type="project" value="TreeGrafter"/>
</dbReference>
<feature type="domain" description="Protein kinase" evidence="10">
    <location>
        <begin position="27"/>
        <end position="89"/>
    </location>
</feature>
<dbReference type="AlphaFoldDB" id="A0A9N8V9Z0"/>
<dbReference type="OrthoDB" id="248923at2759"/>
<dbReference type="GO" id="GO:0006624">
    <property type="term" value="P:vacuolar protein processing"/>
    <property type="evidence" value="ECO:0007669"/>
    <property type="project" value="TreeGrafter"/>
</dbReference>
<evidence type="ECO:0000256" key="1">
    <source>
        <dbReference type="ARBA" id="ARBA00012513"/>
    </source>
</evidence>
<proteinExistence type="predicted"/>
<dbReference type="EMBL" id="CAJVPK010000069">
    <property type="protein sequence ID" value="CAG8442239.1"/>
    <property type="molecule type" value="Genomic_DNA"/>
</dbReference>
<evidence type="ECO:0000256" key="9">
    <source>
        <dbReference type="PROSITE-ProRule" id="PRU10141"/>
    </source>
</evidence>
<keyword evidence="2" id="KW-0723">Serine/threonine-protein kinase</keyword>
<dbReference type="Proteomes" id="UP000789706">
    <property type="component" value="Unassembled WGS sequence"/>
</dbReference>
<dbReference type="PANTHER" id="PTHR45998:SF2">
    <property type="entry name" value="SERINE_THREONINE-PROTEIN KINASE 16"/>
    <property type="match status" value="1"/>
</dbReference>
<evidence type="ECO:0000256" key="7">
    <source>
        <dbReference type="ARBA" id="ARBA00047899"/>
    </source>
</evidence>
<dbReference type="GO" id="GO:0005524">
    <property type="term" value="F:ATP binding"/>
    <property type="evidence" value="ECO:0007669"/>
    <property type="project" value="UniProtKB-UniRule"/>
</dbReference>
<evidence type="ECO:0000256" key="5">
    <source>
        <dbReference type="ARBA" id="ARBA00022777"/>
    </source>
</evidence>
<comment type="catalytic activity">
    <reaction evidence="7">
        <text>L-threonyl-[protein] + ATP = O-phospho-L-threonyl-[protein] + ADP + H(+)</text>
        <dbReference type="Rhea" id="RHEA:46608"/>
        <dbReference type="Rhea" id="RHEA-COMP:11060"/>
        <dbReference type="Rhea" id="RHEA-COMP:11605"/>
        <dbReference type="ChEBI" id="CHEBI:15378"/>
        <dbReference type="ChEBI" id="CHEBI:30013"/>
        <dbReference type="ChEBI" id="CHEBI:30616"/>
        <dbReference type="ChEBI" id="CHEBI:61977"/>
        <dbReference type="ChEBI" id="CHEBI:456216"/>
        <dbReference type="EC" id="2.7.11.1"/>
    </reaction>
</comment>
<sequence>MSFVWNTLYSLTCCFPTPILHIKSRHFKVIRLLGEGGYSFVYLVQDTSTGLQCALKKIRCPLGTDSVRNAMKEVEMYKLFQHENIIKVI</sequence>
<dbReference type="Gene3D" id="3.30.200.20">
    <property type="entry name" value="Phosphorylase Kinase, domain 1"/>
    <property type="match status" value="1"/>
</dbReference>
<reference evidence="11" key="1">
    <citation type="submission" date="2021-06" db="EMBL/GenBank/DDBJ databases">
        <authorList>
            <person name="Kallberg Y."/>
            <person name="Tangrot J."/>
            <person name="Rosling A."/>
        </authorList>
    </citation>
    <scope>NUCLEOTIDE SEQUENCE</scope>
    <source>
        <strain evidence="11">AZ414A</strain>
    </source>
</reference>
<dbReference type="InterPro" id="IPR017441">
    <property type="entry name" value="Protein_kinase_ATP_BS"/>
</dbReference>
<dbReference type="Pfam" id="PF00069">
    <property type="entry name" value="Pkinase"/>
    <property type="match status" value="1"/>
</dbReference>
<gene>
    <name evidence="11" type="ORF">DEBURN_LOCUS1531</name>
</gene>
<dbReference type="PANTHER" id="PTHR45998">
    <property type="entry name" value="SERINE/THREONINE-PROTEIN KINASE 16"/>
    <property type="match status" value="1"/>
</dbReference>
<keyword evidence="6 9" id="KW-0067">ATP-binding</keyword>
<feature type="binding site" evidence="9">
    <location>
        <position position="56"/>
    </location>
    <ligand>
        <name>ATP</name>
        <dbReference type="ChEBI" id="CHEBI:30616"/>
    </ligand>
</feature>
<name>A0A9N8V9Z0_9GLOM</name>
<evidence type="ECO:0000256" key="3">
    <source>
        <dbReference type="ARBA" id="ARBA00022679"/>
    </source>
</evidence>
<evidence type="ECO:0000313" key="11">
    <source>
        <dbReference type="EMBL" id="CAG8442239.1"/>
    </source>
</evidence>
<dbReference type="GO" id="GO:0032889">
    <property type="term" value="P:regulation of vacuole fusion, non-autophagic"/>
    <property type="evidence" value="ECO:0007669"/>
    <property type="project" value="TreeGrafter"/>
</dbReference>
<keyword evidence="3" id="KW-0808">Transferase</keyword>
<accession>A0A9N8V9Z0</accession>
<keyword evidence="4 9" id="KW-0547">Nucleotide-binding</keyword>
<keyword evidence="12" id="KW-1185">Reference proteome</keyword>
<organism evidence="11 12">
    <name type="scientific">Diversispora eburnea</name>
    <dbReference type="NCBI Taxonomy" id="1213867"/>
    <lineage>
        <taxon>Eukaryota</taxon>
        <taxon>Fungi</taxon>
        <taxon>Fungi incertae sedis</taxon>
        <taxon>Mucoromycota</taxon>
        <taxon>Glomeromycotina</taxon>
        <taxon>Glomeromycetes</taxon>
        <taxon>Diversisporales</taxon>
        <taxon>Diversisporaceae</taxon>
        <taxon>Diversispora</taxon>
    </lineage>
</organism>
<dbReference type="GO" id="GO:0004674">
    <property type="term" value="F:protein serine/threonine kinase activity"/>
    <property type="evidence" value="ECO:0007669"/>
    <property type="project" value="UniProtKB-KW"/>
</dbReference>
<comment type="catalytic activity">
    <reaction evidence="8">
        <text>L-seryl-[protein] + ATP = O-phospho-L-seryl-[protein] + ADP + H(+)</text>
        <dbReference type="Rhea" id="RHEA:17989"/>
        <dbReference type="Rhea" id="RHEA-COMP:9863"/>
        <dbReference type="Rhea" id="RHEA-COMP:11604"/>
        <dbReference type="ChEBI" id="CHEBI:15378"/>
        <dbReference type="ChEBI" id="CHEBI:29999"/>
        <dbReference type="ChEBI" id="CHEBI:30616"/>
        <dbReference type="ChEBI" id="CHEBI:83421"/>
        <dbReference type="ChEBI" id="CHEBI:456216"/>
        <dbReference type="EC" id="2.7.11.1"/>
    </reaction>
</comment>
<dbReference type="EC" id="2.7.11.1" evidence="1"/>
<evidence type="ECO:0000259" key="10">
    <source>
        <dbReference type="PROSITE" id="PS50011"/>
    </source>
</evidence>
<dbReference type="InterPro" id="IPR011009">
    <property type="entry name" value="Kinase-like_dom_sf"/>
</dbReference>
<comment type="caution">
    <text evidence="11">The sequence shown here is derived from an EMBL/GenBank/DDBJ whole genome shotgun (WGS) entry which is preliminary data.</text>
</comment>
<keyword evidence="5" id="KW-0418">Kinase</keyword>
<protein>
    <recommendedName>
        <fullName evidence="1">non-specific serine/threonine protein kinase</fullName>
        <ecNumber evidence="1">2.7.11.1</ecNumber>
    </recommendedName>
</protein>
<evidence type="ECO:0000313" key="12">
    <source>
        <dbReference type="Proteomes" id="UP000789706"/>
    </source>
</evidence>
<evidence type="ECO:0000256" key="4">
    <source>
        <dbReference type="ARBA" id="ARBA00022741"/>
    </source>
</evidence>
<evidence type="ECO:0000256" key="2">
    <source>
        <dbReference type="ARBA" id="ARBA00022527"/>
    </source>
</evidence>
<evidence type="ECO:0000256" key="6">
    <source>
        <dbReference type="ARBA" id="ARBA00022840"/>
    </source>
</evidence>
<dbReference type="InterPro" id="IPR000719">
    <property type="entry name" value="Prot_kinase_dom"/>
</dbReference>
<dbReference type="PROSITE" id="PS50011">
    <property type="entry name" value="PROTEIN_KINASE_DOM"/>
    <property type="match status" value="1"/>
</dbReference>
<dbReference type="InterPro" id="IPR052239">
    <property type="entry name" value="Ser/Thr-specific_kinases"/>
</dbReference>
<dbReference type="PROSITE" id="PS00107">
    <property type="entry name" value="PROTEIN_KINASE_ATP"/>
    <property type="match status" value="1"/>
</dbReference>
<feature type="non-terminal residue" evidence="11">
    <location>
        <position position="1"/>
    </location>
</feature>
<dbReference type="SUPFAM" id="SSF56112">
    <property type="entry name" value="Protein kinase-like (PK-like)"/>
    <property type="match status" value="1"/>
</dbReference>
<dbReference type="GO" id="GO:0005773">
    <property type="term" value="C:vacuole"/>
    <property type="evidence" value="ECO:0007669"/>
    <property type="project" value="GOC"/>
</dbReference>